<evidence type="ECO:0000256" key="13">
    <source>
        <dbReference type="ARBA" id="ARBA00034000"/>
    </source>
</evidence>
<evidence type="ECO:0000256" key="8">
    <source>
        <dbReference type="ARBA" id="ARBA00022801"/>
    </source>
</evidence>
<keyword evidence="7" id="KW-0808">Transferase</keyword>
<dbReference type="GO" id="GO:0008955">
    <property type="term" value="F:peptidoglycan glycosyltransferase activity"/>
    <property type="evidence" value="ECO:0007669"/>
    <property type="project" value="UniProtKB-EC"/>
</dbReference>
<dbReference type="GO" id="GO:0008360">
    <property type="term" value="P:regulation of cell shape"/>
    <property type="evidence" value="ECO:0007669"/>
    <property type="project" value="UniProtKB-KW"/>
</dbReference>
<keyword evidence="9" id="KW-0133">Cell shape</keyword>
<dbReference type="UniPathway" id="UPA00219"/>
<protein>
    <submittedName>
        <fullName evidence="18">Uncharacterized protein</fullName>
    </submittedName>
</protein>
<name>A0A2M9G5H4_9PROT</name>
<dbReference type="FunFam" id="1.10.3810.10:FF:000001">
    <property type="entry name" value="Penicillin-binding protein 1A"/>
    <property type="match status" value="1"/>
</dbReference>
<dbReference type="GO" id="GO:0008658">
    <property type="term" value="F:penicillin binding"/>
    <property type="evidence" value="ECO:0007669"/>
    <property type="project" value="InterPro"/>
</dbReference>
<evidence type="ECO:0000256" key="9">
    <source>
        <dbReference type="ARBA" id="ARBA00022960"/>
    </source>
</evidence>
<dbReference type="SUPFAM" id="SSF56601">
    <property type="entry name" value="beta-lactamase/transpeptidase-like"/>
    <property type="match status" value="1"/>
</dbReference>
<keyword evidence="10" id="KW-0573">Peptidoglycan synthesis</keyword>
<dbReference type="Pfam" id="PF00912">
    <property type="entry name" value="Transgly"/>
    <property type="match status" value="1"/>
</dbReference>
<dbReference type="RefSeq" id="WP_109792577.1">
    <property type="nucleotide sequence ID" value="NZ_PHIG01000011.1"/>
</dbReference>
<keyword evidence="6" id="KW-0328">Glycosyltransferase</keyword>
<feature type="compositionally biased region" description="Basic and acidic residues" evidence="15">
    <location>
        <begin position="618"/>
        <end position="637"/>
    </location>
</feature>
<evidence type="ECO:0000256" key="12">
    <source>
        <dbReference type="ARBA" id="ARBA00023316"/>
    </source>
</evidence>
<comment type="similarity">
    <text evidence="3">In the N-terminal section; belongs to the glycosyltransferase 51 family.</text>
</comment>
<dbReference type="Gene3D" id="1.10.3810.10">
    <property type="entry name" value="Biosynthetic peptidoglycan transglycosylase-like"/>
    <property type="match status" value="1"/>
</dbReference>
<dbReference type="InterPro" id="IPR050396">
    <property type="entry name" value="Glycosyltr_51/Transpeptidase"/>
</dbReference>
<evidence type="ECO:0000256" key="2">
    <source>
        <dbReference type="ARBA" id="ARBA00007090"/>
    </source>
</evidence>
<dbReference type="GO" id="GO:0071555">
    <property type="term" value="P:cell wall organization"/>
    <property type="evidence" value="ECO:0007669"/>
    <property type="project" value="UniProtKB-KW"/>
</dbReference>
<evidence type="ECO:0000313" key="19">
    <source>
        <dbReference type="Proteomes" id="UP000229498"/>
    </source>
</evidence>
<feature type="domain" description="Penicillin-binding protein transpeptidase" evidence="16">
    <location>
        <begin position="307"/>
        <end position="570"/>
    </location>
</feature>
<evidence type="ECO:0000256" key="6">
    <source>
        <dbReference type="ARBA" id="ARBA00022676"/>
    </source>
</evidence>
<evidence type="ECO:0000256" key="7">
    <source>
        <dbReference type="ARBA" id="ARBA00022679"/>
    </source>
</evidence>
<dbReference type="InterPro" id="IPR001264">
    <property type="entry name" value="Glyco_trans_51"/>
</dbReference>
<keyword evidence="11" id="KW-0511">Multifunctional enzyme</keyword>
<keyword evidence="8" id="KW-0378">Hydrolase</keyword>
<dbReference type="Pfam" id="PF00905">
    <property type="entry name" value="Transpeptidase"/>
    <property type="match status" value="1"/>
</dbReference>
<proteinExistence type="inferred from homology"/>
<gene>
    <name evidence="18" type="ORF">CVT23_03565</name>
</gene>
<dbReference type="Gene3D" id="3.40.710.10">
    <property type="entry name" value="DD-peptidase/beta-lactamase superfamily"/>
    <property type="match status" value="1"/>
</dbReference>
<evidence type="ECO:0000256" key="4">
    <source>
        <dbReference type="ARBA" id="ARBA00022645"/>
    </source>
</evidence>
<sequence length="649" mass="69750">MFRWILKWGGLAGVGALAVLLVLLLHDLPAPKEPITGGTVAVLDRDGGELAVYGAPGSRAVPLERLPEHLIDAVIAIEDRRFHSHFGLDPLGIARALWTNVTSGRVVQGGSTITQQLAKNLYLESDRTLKRKAQEAVLALLLEARFSKDRILELYLNRVYLGAGTYGVEAAAQRYFAKPAARLTLRESALIAGLLKAPSRYDPTRNPSGSAERMRLVVESMVDAGRLSEEEAKAVLQSPPVPVARPRQDNLQYATDWAREQVALLAGDWSGDIKVWTTIDRRIQSAAADALARHLGGEGQKRKAGQGAVVVLDQDGAVRAMVGGKDYGRSQYNRAVRARRQPGSAFKPFVYLAALENGWSPNDVIEDSPVAVGDWRPQNYGDRYLGRVTLTEALARSANTASVRLSESIGRDKGIEMAHRLGINSDIPDHPSVVLGTAEVNVLELAAAYAPIGNGGQGVLPHIVLRIEDENGQVLMRRRGGGPGRVLAARDAARMAAMLQAVMTYGSGQGARIDRPAGGKTGTTQDNRDAWFVGITADMTAAVWVGNDNNAPMQSVTGSGLPARIWRDVMLAAHRGMPARPLPEAPGVLATLRDTVDPPARADDEAGGLWGRIRDFLDGRAGGRERGSGNTGNREESYPGADYEVQSSP</sequence>
<feature type="domain" description="Glycosyl transferase family 51" evidence="17">
    <location>
        <begin position="58"/>
        <end position="221"/>
    </location>
</feature>
<dbReference type="InterPro" id="IPR001460">
    <property type="entry name" value="PCN-bd_Tpept"/>
</dbReference>
<reference evidence="18 19" key="1">
    <citation type="submission" date="2017-11" db="EMBL/GenBank/DDBJ databases">
        <title>Draft genome sequence of Rhizobiales bacterium SY3-13.</title>
        <authorList>
            <person name="Sun C."/>
        </authorList>
    </citation>
    <scope>NUCLEOTIDE SEQUENCE [LARGE SCALE GENOMIC DNA]</scope>
    <source>
        <strain evidence="18 19">SY3-13</strain>
    </source>
</reference>
<feature type="region of interest" description="Disordered" evidence="15">
    <location>
        <begin position="618"/>
        <end position="649"/>
    </location>
</feature>
<dbReference type="InterPro" id="IPR036950">
    <property type="entry name" value="PBP_transglycosylase"/>
</dbReference>
<keyword evidence="4" id="KW-0121">Carboxypeptidase</keyword>
<evidence type="ECO:0000313" key="18">
    <source>
        <dbReference type="EMBL" id="PJK30954.1"/>
    </source>
</evidence>
<dbReference type="InterPro" id="IPR012338">
    <property type="entry name" value="Beta-lactam/transpept-like"/>
</dbReference>
<keyword evidence="5" id="KW-0645">Protease</keyword>
<dbReference type="OrthoDB" id="9766909at2"/>
<evidence type="ECO:0000256" key="11">
    <source>
        <dbReference type="ARBA" id="ARBA00023268"/>
    </source>
</evidence>
<keyword evidence="12" id="KW-0961">Cell wall biogenesis/degradation</keyword>
<comment type="catalytic activity">
    <reaction evidence="13">
        <text>Preferential cleavage: (Ac)2-L-Lys-D-Ala-|-D-Ala. Also transpeptidation of peptidyl-alanyl moieties that are N-acyl substituents of D-alanine.</text>
        <dbReference type="EC" id="3.4.16.4"/>
    </reaction>
</comment>
<dbReference type="SUPFAM" id="SSF53955">
    <property type="entry name" value="Lysozyme-like"/>
    <property type="match status" value="1"/>
</dbReference>
<evidence type="ECO:0000256" key="1">
    <source>
        <dbReference type="ARBA" id="ARBA00004752"/>
    </source>
</evidence>
<dbReference type="GO" id="GO:0030288">
    <property type="term" value="C:outer membrane-bounded periplasmic space"/>
    <property type="evidence" value="ECO:0007669"/>
    <property type="project" value="TreeGrafter"/>
</dbReference>
<dbReference type="GO" id="GO:0006508">
    <property type="term" value="P:proteolysis"/>
    <property type="evidence" value="ECO:0007669"/>
    <property type="project" value="UniProtKB-KW"/>
</dbReference>
<dbReference type="Proteomes" id="UP000229498">
    <property type="component" value="Unassembled WGS sequence"/>
</dbReference>
<evidence type="ECO:0000256" key="5">
    <source>
        <dbReference type="ARBA" id="ARBA00022670"/>
    </source>
</evidence>
<organism evidence="18 19">
    <name type="scientific">Minwuia thermotolerans</name>
    <dbReference type="NCBI Taxonomy" id="2056226"/>
    <lineage>
        <taxon>Bacteria</taxon>
        <taxon>Pseudomonadati</taxon>
        <taxon>Pseudomonadota</taxon>
        <taxon>Alphaproteobacteria</taxon>
        <taxon>Minwuiales</taxon>
        <taxon>Minwuiaceae</taxon>
        <taxon>Minwuia</taxon>
    </lineage>
</organism>
<evidence type="ECO:0000256" key="3">
    <source>
        <dbReference type="ARBA" id="ARBA00007739"/>
    </source>
</evidence>
<evidence type="ECO:0000259" key="17">
    <source>
        <dbReference type="Pfam" id="PF00912"/>
    </source>
</evidence>
<dbReference type="InterPro" id="IPR023346">
    <property type="entry name" value="Lysozyme-like_dom_sf"/>
</dbReference>
<dbReference type="EMBL" id="PHIG01000011">
    <property type="protein sequence ID" value="PJK30954.1"/>
    <property type="molecule type" value="Genomic_DNA"/>
</dbReference>
<accession>A0A2M9G5H4</accession>
<comment type="caution">
    <text evidence="18">The sequence shown here is derived from an EMBL/GenBank/DDBJ whole genome shotgun (WGS) entry which is preliminary data.</text>
</comment>
<comment type="catalytic activity">
    <reaction evidence="14">
        <text>[GlcNAc-(1-&gt;4)-Mur2Ac(oyl-L-Ala-gamma-D-Glu-L-Lys-D-Ala-D-Ala)](n)-di-trans,octa-cis-undecaprenyl diphosphate + beta-D-GlcNAc-(1-&gt;4)-Mur2Ac(oyl-L-Ala-gamma-D-Glu-L-Lys-D-Ala-D-Ala)-di-trans,octa-cis-undecaprenyl diphosphate = [GlcNAc-(1-&gt;4)-Mur2Ac(oyl-L-Ala-gamma-D-Glu-L-Lys-D-Ala-D-Ala)](n+1)-di-trans,octa-cis-undecaprenyl diphosphate + di-trans,octa-cis-undecaprenyl diphosphate + H(+)</text>
        <dbReference type="Rhea" id="RHEA:23708"/>
        <dbReference type="Rhea" id="RHEA-COMP:9602"/>
        <dbReference type="Rhea" id="RHEA-COMP:9603"/>
        <dbReference type="ChEBI" id="CHEBI:15378"/>
        <dbReference type="ChEBI" id="CHEBI:58405"/>
        <dbReference type="ChEBI" id="CHEBI:60033"/>
        <dbReference type="ChEBI" id="CHEBI:78435"/>
        <dbReference type="EC" id="2.4.99.28"/>
    </reaction>
</comment>
<dbReference type="PANTHER" id="PTHR32282">
    <property type="entry name" value="BINDING PROTEIN TRANSPEPTIDASE, PUTATIVE-RELATED"/>
    <property type="match status" value="1"/>
</dbReference>
<evidence type="ECO:0000256" key="10">
    <source>
        <dbReference type="ARBA" id="ARBA00022984"/>
    </source>
</evidence>
<dbReference type="GO" id="GO:0009002">
    <property type="term" value="F:serine-type D-Ala-D-Ala carboxypeptidase activity"/>
    <property type="evidence" value="ECO:0007669"/>
    <property type="project" value="UniProtKB-EC"/>
</dbReference>
<dbReference type="AlphaFoldDB" id="A0A2M9G5H4"/>
<comment type="similarity">
    <text evidence="2">In the C-terminal section; belongs to the transpeptidase family.</text>
</comment>
<dbReference type="NCBIfam" id="TIGR02074">
    <property type="entry name" value="PBP_1a_fam"/>
    <property type="match status" value="1"/>
</dbReference>
<dbReference type="PANTHER" id="PTHR32282:SF33">
    <property type="entry name" value="PEPTIDOGLYCAN GLYCOSYLTRANSFERASE"/>
    <property type="match status" value="1"/>
</dbReference>
<evidence type="ECO:0000256" key="15">
    <source>
        <dbReference type="SAM" id="MobiDB-lite"/>
    </source>
</evidence>
<evidence type="ECO:0000256" key="14">
    <source>
        <dbReference type="ARBA" id="ARBA00049902"/>
    </source>
</evidence>
<evidence type="ECO:0000259" key="16">
    <source>
        <dbReference type="Pfam" id="PF00905"/>
    </source>
</evidence>
<keyword evidence="19" id="KW-1185">Reference proteome</keyword>
<dbReference type="GO" id="GO:0009252">
    <property type="term" value="P:peptidoglycan biosynthetic process"/>
    <property type="evidence" value="ECO:0007669"/>
    <property type="project" value="UniProtKB-UniPathway"/>
</dbReference>
<comment type="pathway">
    <text evidence="1">Cell wall biogenesis; peptidoglycan biosynthesis.</text>
</comment>